<dbReference type="OrthoDB" id="3256901at2759"/>
<dbReference type="AlphaFoldDB" id="A0A8K0XJQ9"/>
<evidence type="ECO:0000313" key="2">
    <source>
        <dbReference type="Proteomes" id="UP000813824"/>
    </source>
</evidence>
<accession>A0A8K0XJQ9</accession>
<protein>
    <submittedName>
        <fullName evidence="1">Uncharacterized protein</fullName>
    </submittedName>
</protein>
<comment type="caution">
    <text evidence="1">The sequence shown here is derived from an EMBL/GenBank/DDBJ whole genome shotgun (WGS) entry which is preliminary data.</text>
</comment>
<reference evidence="1" key="1">
    <citation type="journal article" date="2021" name="New Phytol.">
        <title>Evolutionary innovations through gain and loss of genes in the ectomycorrhizal Boletales.</title>
        <authorList>
            <person name="Wu G."/>
            <person name="Miyauchi S."/>
            <person name="Morin E."/>
            <person name="Kuo A."/>
            <person name="Drula E."/>
            <person name="Varga T."/>
            <person name="Kohler A."/>
            <person name="Feng B."/>
            <person name="Cao Y."/>
            <person name="Lipzen A."/>
            <person name="Daum C."/>
            <person name="Hundley H."/>
            <person name="Pangilinan J."/>
            <person name="Johnson J."/>
            <person name="Barry K."/>
            <person name="LaButti K."/>
            <person name="Ng V."/>
            <person name="Ahrendt S."/>
            <person name="Min B."/>
            <person name="Choi I.G."/>
            <person name="Park H."/>
            <person name="Plett J.M."/>
            <person name="Magnuson J."/>
            <person name="Spatafora J.W."/>
            <person name="Nagy L.G."/>
            <person name="Henrissat B."/>
            <person name="Grigoriev I.V."/>
            <person name="Yang Z.L."/>
            <person name="Xu J."/>
            <person name="Martin F.M."/>
        </authorList>
    </citation>
    <scope>NUCLEOTIDE SEQUENCE</scope>
    <source>
        <strain evidence="1">KKN 215</strain>
    </source>
</reference>
<gene>
    <name evidence="1" type="ORF">BXZ70DRAFT_705709</name>
</gene>
<dbReference type="EMBL" id="JAEVFJ010000066">
    <property type="protein sequence ID" value="KAH8077077.1"/>
    <property type="molecule type" value="Genomic_DNA"/>
</dbReference>
<sequence length="447" mass="49937">MATTTKQNQLSDFEVMDNQREAIHSYLRDIGAPKLPKDDIAKLGNGTMGDILLFLRDHLKGRVVTQYTRRAIASNSSLDTSNDRACGLKKVRSTMNDLDYLRRQIEHNQRAIKDNENTINDIRSKLRSVQRLSLLLTVLHNKEFTRVQRLSELSHLLLDTCITYSGSNVPKILEESSTAVEPTKTPLYADRTRDALAMFQAYHLQVLKAASSKTLHRIPEAETRLRNAIAKNLGVLEDDPQVQAKLQNITLNVRRRAETKLHSHQTSQTHVNTSLLESTSARMAQKETNLRRTLEQIDALVLSATECMQAISIHCEATVPTLNESLDDDLQKARGYLGVLRSSIEAATSTHPSDMASGRQPDKVRHNILEAHEIQNCLLSAQIVERTVAPAVHAIIGSFTATEAAVNKKAIELLTRKNAKKESVGDVLVGEIERLRKEVEILVNGTL</sequence>
<name>A0A8K0XJQ9_9AGAR</name>
<evidence type="ECO:0000313" key="1">
    <source>
        <dbReference type="EMBL" id="KAH8077077.1"/>
    </source>
</evidence>
<organism evidence="1 2">
    <name type="scientific">Cristinia sonorae</name>
    <dbReference type="NCBI Taxonomy" id="1940300"/>
    <lineage>
        <taxon>Eukaryota</taxon>
        <taxon>Fungi</taxon>
        <taxon>Dikarya</taxon>
        <taxon>Basidiomycota</taxon>
        <taxon>Agaricomycotina</taxon>
        <taxon>Agaricomycetes</taxon>
        <taxon>Agaricomycetidae</taxon>
        <taxon>Agaricales</taxon>
        <taxon>Pleurotineae</taxon>
        <taxon>Stephanosporaceae</taxon>
        <taxon>Cristinia</taxon>
    </lineage>
</organism>
<keyword evidence="2" id="KW-1185">Reference proteome</keyword>
<proteinExistence type="predicted"/>
<dbReference type="Proteomes" id="UP000813824">
    <property type="component" value="Unassembled WGS sequence"/>
</dbReference>